<evidence type="ECO:0000256" key="1">
    <source>
        <dbReference type="ARBA" id="ARBA00022603"/>
    </source>
</evidence>
<gene>
    <name evidence="5" type="ORF">SAMN05421842_12615</name>
</gene>
<proteinExistence type="predicted"/>
<dbReference type="InterPro" id="IPR029063">
    <property type="entry name" value="SAM-dependent_MTases_sf"/>
</dbReference>
<evidence type="ECO:0000256" key="4">
    <source>
        <dbReference type="ARBA" id="ARBA00022884"/>
    </source>
</evidence>
<dbReference type="Proteomes" id="UP000199263">
    <property type="component" value="Unassembled WGS sequence"/>
</dbReference>
<reference evidence="5 6" key="1">
    <citation type="submission" date="2016-10" db="EMBL/GenBank/DDBJ databases">
        <authorList>
            <person name="de Groot N.N."/>
        </authorList>
    </citation>
    <scope>NUCLEOTIDE SEQUENCE [LARGE SCALE GENOMIC DNA]</scope>
    <source>
        <strain evidence="5 6">DSM 12992</strain>
    </source>
</reference>
<dbReference type="Gene3D" id="3.40.50.150">
    <property type="entry name" value="Vaccinia Virus protein VP39"/>
    <property type="match status" value="1"/>
</dbReference>
<dbReference type="InterPro" id="IPR001737">
    <property type="entry name" value="KsgA/Erm"/>
</dbReference>
<dbReference type="Pfam" id="PF00398">
    <property type="entry name" value="RrnaAD"/>
    <property type="match status" value="1"/>
</dbReference>
<keyword evidence="2 5" id="KW-0808">Transferase</keyword>
<keyword evidence="4" id="KW-0694">RNA-binding</keyword>
<dbReference type="GO" id="GO:0003723">
    <property type="term" value="F:RNA binding"/>
    <property type="evidence" value="ECO:0007669"/>
    <property type="project" value="UniProtKB-KW"/>
</dbReference>
<dbReference type="OrthoDB" id="9805585at2"/>
<dbReference type="SUPFAM" id="SSF53335">
    <property type="entry name" value="S-adenosyl-L-methionine-dependent methyltransferases"/>
    <property type="match status" value="1"/>
</dbReference>
<accession>A0A1I1QNW3</accession>
<dbReference type="EMBL" id="FOMG01000026">
    <property type="protein sequence ID" value="SFD23715.1"/>
    <property type="molecule type" value="Genomic_DNA"/>
</dbReference>
<evidence type="ECO:0000256" key="3">
    <source>
        <dbReference type="ARBA" id="ARBA00022691"/>
    </source>
</evidence>
<keyword evidence="1 5" id="KW-0489">Methyltransferase</keyword>
<dbReference type="STRING" id="119641.SAMN05421842_12615"/>
<evidence type="ECO:0000313" key="6">
    <source>
        <dbReference type="Proteomes" id="UP000199263"/>
    </source>
</evidence>
<dbReference type="GO" id="GO:0032259">
    <property type="term" value="P:methylation"/>
    <property type="evidence" value="ECO:0007669"/>
    <property type="project" value="UniProtKB-KW"/>
</dbReference>
<keyword evidence="6" id="KW-1185">Reference proteome</keyword>
<dbReference type="AlphaFoldDB" id="A0A1I1QNW3"/>
<keyword evidence="3" id="KW-0949">S-adenosyl-L-methionine</keyword>
<sequence>MKEISFFLQYIKKPRNIGAILPSTKYLGNKMIEDIDFKHTKCIIEYGPGTGVFTKKLLQNRDKNTIIMIFECNYEFYNLLKDKFKLEENLFIIHDSCENVDKYLIRYEVNCVDYVISGLPFASLPEQVSDEILKKTKSILKKDGKFITFQYTLLKTKLIKKYFKNIDLKREFRNVPPAYILSCINCN</sequence>
<organism evidence="5 6">
    <name type="scientific">Clostridium uliginosum</name>
    <dbReference type="NCBI Taxonomy" id="119641"/>
    <lineage>
        <taxon>Bacteria</taxon>
        <taxon>Bacillati</taxon>
        <taxon>Bacillota</taxon>
        <taxon>Clostridia</taxon>
        <taxon>Eubacteriales</taxon>
        <taxon>Clostridiaceae</taxon>
        <taxon>Clostridium</taxon>
    </lineage>
</organism>
<evidence type="ECO:0000256" key="2">
    <source>
        <dbReference type="ARBA" id="ARBA00022679"/>
    </source>
</evidence>
<dbReference type="RefSeq" id="WP_090093246.1">
    <property type="nucleotide sequence ID" value="NZ_FOMG01000026.1"/>
</dbReference>
<dbReference type="GO" id="GO:0008168">
    <property type="term" value="F:methyltransferase activity"/>
    <property type="evidence" value="ECO:0007669"/>
    <property type="project" value="UniProtKB-KW"/>
</dbReference>
<evidence type="ECO:0000313" key="5">
    <source>
        <dbReference type="EMBL" id="SFD23715.1"/>
    </source>
</evidence>
<protein>
    <submittedName>
        <fullName evidence="5">Phospholipid N-methyltransferase</fullName>
    </submittedName>
</protein>
<name>A0A1I1QNW3_9CLOT</name>